<reference evidence="3" key="1">
    <citation type="journal article" date="2012" name="Nat. Biotechnol.">
        <title>Reference genome sequence of the model plant Setaria.</title>
        <authorList>
            <person name="Bennetzen J.L."/>
            <person name="Schmutz J."/>
            <person name="Wang H."/>
            <person name="Percifield R."/>
            <person name="Hawkins J."/>
            <person name="Pontaroli A.C."/>
            <person name="Estep M."/>
            <person name="Feng L."/>
            <person name="Vaughn J.N."/>
            <person name="Grimwood J."/>
            <person name="Jenkins J."/>
            <person name="Barry K."/>
            <person name="Lindquist E."/>
            <person name="Hellsten U."/>
            <person name="Deshpande S."/>
            <person name="Wang X."/>
            <person name="Wu X."/>
            <person name="Mitros T."/>
            <person name="Triplett J."/>
            <person name="Yang X."/>
            <person name="Ye C.Y."/>
            <person name="Mauro-Herrera M."/>
            <person name="Wang L."/>
            <person name="Li P."/>
            <person name="Sharma M."/>
            <person name="Sharma R."/>
            <person name="Ronald P.C."/>
            <person name="Panaud O."/>
            <person name="Kellogg E.A."/>
            <person name="Brutnell T.P."/>
            <person name="Doust A.N."/>
            <person name="Tuskan G.A."/>
            <person name="Rokhsar D."/>
            <person name="Devos K.M."/>
        </authorList>
    </citation>
    <scope>NUCLEOTIDE SEQUENCE [LARGE SCALE GENOMIC DNA]</scope>
    <source>
        <strain evidence="3">cv. Yugu1</strain>
    </source>
</reference>
<feature type="compositionally biased region" description="Basic residues" evidence="1">
    <location>
        <begin position="51"/>
        <end position="64"/>
    </location>
</feature>
<dbReference type="EMBL" id="AGNK02000096">
    <property type="status" value="NOT_ANNOTATED_CDS"/>
    <property type="molecule type" value="Genomic_DNA"/>
</dbReference>
<dbReference type="EnsemblPlants" id="KQL28474">
    <property type="protein sequence ID" value="KQL28474"/>
    <property type="gene ID" value="SETIT_018466mg"/>
</dbReference>
<dbReference type="InParanoid" id="K3YW20"/>
<feature type="region of interest" description="Disordered" evidence="1">
    <location>
        <begin position="1"/>
        <end position="123"/>
    </location>
</feature>
<feature type="compositionally biased region" description="Low complexity" evidence="1">
    <location>
        <begin position="65"/>
        <end position="77"/>
    </location>
</feature>
<dbReference type="AlphaFoldDB" id="K3YW20"/>
<protein>
    <submittedName>
        <fullName evidence="2">Uncharacterized protein</fullName>
    </submittedName>
</protein>
<organism evidence="2 3">
    <name type="scientific">Setaria italica</name>
    <name type="common">Foxtail millet</name>
    <name type="synonym">Panicum italicum</name>
    <dbReference type="NCBI Taxonomy" id="4555"/>
    <lineage>
        <taxon>Eukaryota</taxon>
        <taxon>Viridiplantae</taxon>
        <taxon>Streptophyta</taxon>
        <taxon>Embryophyta</taxon>
        <taxon>Tracheophyta</taxon>
        <taxon>Spermatophyta</taxon>
        <taxon>Magnoliopsida</taxon>
        <taxon>Liliopsida</taxon>
        <taxon>Poales</taxon>
        <taxon>Poaceae</taxon>
        <taxon>PACMAD clade</taxon>
        <taxon>Panicoideae</taxon>
        <taxon>Panicodae</taxon>
        <taxon>Paniceae</taxon>
        <taxon>Cenchrinae</taxon>
        <taxon>Setaria</taxon>
    </lineage>
</organism>
<feature type="compositionally biased region" description="Pro residues" evidence="1">
    <location>
        <begin position="24"/>
        <end position="38"/>
    </location>
</feature>
<evidence type="ECO:0000313" key="3">
    <source>
        <dbReference type="Proteomes" id="UP000004995"/>
    </source>
</evidence>
<accession>K3YW20</accession>
<evidence type="ECO:0000313" key="2">
    <source>
        <dbReference type="EnsemblPlants" id="KQL28474"/>
    </source>
</evidence>
<feature type="compositionally biased region" description="Low complexity" evidence="1">
    <location>
        <begin position="39"/>
        <end position="50"/>
    </location>
</feature>
<sequence>MAHRIGAPLSPSPPREMTASRSSPAPPNDRPAPRPPSPSGRHPLPSAAGHATRHPRAARARPRRQLAPARLTRLRQLGLGGAASTRAGTPDDSAGRSRRARQAAGNAADRPAWRVDLPGTLGSSSIESVAVSDGDLSPERQVLDGLSSVHHEAFDRGLVRRTVMATLNTHAIAGDFPA</sequence>
<name>K3YW20_SETIT</name>
<dbReference type="Gramene" id="KQL28474">
    <property type="protein sequence ID" value="KQL28474"/>
    <property type="gene ID" value="SETIT_018466mg"/>
</dbReference>
<keyword evidence="3" id="KW-1185">Reference proteome</keyword>
<evidence type="ECO:0000256" key="1">
    <source>
        <dbReference type="SAM" id="MobiDB-lite"/>
    </source>
</evidence>
<proteinExistence type="predicted"/>
<dbReference type="Proteomes" id="UP000004995">
    <property type="component" value="Unassembled WGS sequence"/>
</dbReference>
<dbReference type="HOGENOM" id="CLU_1513071_0_0_1"/>
<reference evidence="2" key="2">
    <citation type="submission" date="2018-08" db="UniProtKB">
        <authorList>
            <consortium name="EnsemblPlants"/>
        </authorList>
    </citation>
    <scope>IDENTIFICATION</scope>
    <source>
        <strain evidence="2">Yugu1</strain>
    </source>
</reference>